<dbReference type="Proteomes" id="UP001310594">
    <property type="component" value="Unassembled WGS sequence"/>
</dbReference>
<name>A0AAN7W1W1_9PEZI</name>
<evidence type="ECO:0000313" key="2">
    <source>
        <dbReference type="Proteomes" id="UP001310594"/>
    </source>
</evidence>
<organism evidence="1 2">
    <name type="scientific">Elasticomyces elasticus</name>
    <dbReference type="NCBI Taxonomy" id="574655"/>
    <lineage>
        <taxon>Eukaryota</taxon>
        <taxon>Fungi</taxon>
        <taxon>Dikarya</taxon>
        <taxon>Ascomycota</taxon>
        <taxon>Pezizomycotina</taxon>
        <taxon>Dothideomycetes</taxon>
        <taxon>Dothideomycetidae</taxon>
        <taxon>Mycosphaerellales</taxon>
        <taxon>Teratosphaeriaceae</taxon>
        <taxon>Elasticomyces</taxon>
    </lineage>
</organism>
<comment type="caution">
    <text evidence="1">The sequence shown here is derived from an EMBL/GenBank/DDBJ whole genome shotgun (WGS) entry which is preliminary data.</text>
</comment>
<dbReference type="AlphaFoldDB" id="A0AAN7W1W1"/>
<sequence length="361" mass="40307">MSARAVGLADEVRSGLAQIFLQQPPLARVRREALSIFYNQNTFLIEDSLFLTTSNLQQCFVANDLTRENVGRLSYAFTFRVCYFYGIATDLGLVTALAWRTCRAHKIFPLRLNTLAHHFVNISPTSSKAHCAMATPTLLGMPAEIRNEIFELALIKPFALNIGYNINRQTYDRTIARHRLILKQPPITLVNHQTRCEALAIFYGQNTFLIDNSNFNNSSDLLQCWRAFANNIAQGYITKLSYDFRTSGCTKWSTVNLVLDEVRGPEVNARGVVIYGCLCSVMSRLRELGNAVSAAVTSDQRYRAVENAVVELAERMIPGLLDGIKTQNGVRHTLERVGGGHTHPVCLGCGEVQWTASQRAS</sequence>
<dbReference type="EMBL" id="JAVRQU010000027">
    <property type="protein sequence ID" value="KAK5690078.1"/>
    <property type="molecule type" value="Genomic_DNA"/>
</dbReference>
<evidence type="ECO:0000313" key="1">
    <source>
        <dbReference type="EMBL" id="KAK5690078.1"/>
    </source>
</evidence>
<dbReference type="PANTHER" id="PTHR42085:SF1">
    <property type="entry name" value="F-BOX DOMAIN-CONTAINING PROTEIN"/>
    <property type="match status" value="1"/>
</dbReference>
<gene>
    <name evidence="1" type="ORF">LTR97_012563</name>
</gene>
<proteinExistence type="predicted"/>
<reference evidence="1" key="1">
    <citation type="submission" date="2023-08" db="EMBL/GenBank/DDBJ databases">
        <title>Black Yeasts Isolated from many extreme environments.</title>
        <authorList>
            <person name="Coleine C."/>
            <person name="Stajich J.E."/>
            <person name="Selbmann L."/>
        </authorList>
    </citation>
    <scope>NUCLEOTIDE SEQUENCE</scope>
    <source>
        <strain evidence="1">CCFEE 5810</strain>
    </source>
</reference>
<dbReference type="InterPro" id="IPR038883">
    <property type="entry name" value="AN11006-like"/>
</dbReference>
<accession>A0AAN7W1W1</accession>
<protein>
    <submittedName>
        <fullName evidence="1">Uncharacterized protein</fullName>
    </submittedName>
</protein>
<dbReference type="PANTHER" id="PTHR42085">
    <property type="entry name" value="F-BOX DOMAIN-CONTAINING PROTEIN"/>
    <property type="match status" value="1"/>
</dbReference>